<proteinExistence type="predicted"/>
<gene>
    <name evidence="2" type="ORF">GCM10009799_18410</name>
</gene>
<keyword evidence="3" id="KW-1185">Reference proteome</keyword>
<dbReference type="EMBL" id="BAAAPC010000006">
    <property type="protein sequence ID" value="GAA1992827.1"/>
    <property type="molecule type" value="Genomic_DNA"/>
</dbReference>
<sequence length="55" mass="6232">MSTPEDERPVDLFDDALEILPDTTSDERGPGWGEYVSDTDDDTARLLEDRPPHWG</sequence>
<organism evidence="2 3">
    <name type="scientific">Nocardiopsis rhodophaea</name>
    <dbReference type="NCBI Taxonomy" id="280238"/>
    <lineage>
        <taxon>Bacteria</taxon>
        <taxon>Bacillati</taxon>
        <taxon>Actinomycetota</taxon>
        <taxon>Actinomycetes</taxon>
        <taxon>Streptosporangiales</taxon>
        <taxon>Nocardiopsidaceae</taxon>
        <taxon>Nocardiopsis</taxon>
    </lineage>
</organism>
<accession>A0ABN2SUG3</accession>
<dbReference type="RefSeq" id="WP_344104009.1">
    <property type="nucleotide sequence ID" value="NZ_BAAAPC010000006.1"/>
</dbReference>
<protein>
    <submittedName>
        <fullName evidence="2">Uncharacterized protein</fullName>
    </submittedName>
</protein>
<feature type="compositionally biased region" description="Basic and acidic residues" evidence="1">
    <location>
        <begin position="42"/>
        <end position="55"/>
    </location>
</feature>
<feature type="region of interest" description="Disordered" evidence="1">
    <location>
        <begin position="21"/>
        <end position="55"/>
    </location>
</feature>
<name>A0ABN2SUG3_9ACTN</name>
<dbReference type="Proteomes" id="UP001501585">
    <property type="component" value="Unassembled WGS sequence"/>
</dbReference>
<comment type="caution">
    <text evidence="2">The sequence shown here is derived from an EMBL/GenBank/DDBJ whole genome shotgun (WGS) entry which is preliminary data.</text>
</comment>
<evidence type="ECO:0000256" key="1">
    <source>
        <dbReference type="SAM" id="MobiDB-lite"/>
    </source>
</evidence>
<evidence type="ECO:0000313" key="3">
    <source>
        <dbReference type="Proteomes" id="UP001501585"/>
    </source>
</evidence>
<reference evidence="2 3" key="1">
    <citation type="journal article" date="2019" name="Int. J. Syst. Evol. Microbiol.">
        <title>The Global Catalogue of Microorganisms (GCM) 10K type strain sequencing project: providing services to taxonomists for standard genome sequencing and annotation.</title>
        <authorList>
            <consortium name="The Broad Institute Genomics Platform"/>
            <consortium name="The Broad Institute Genome Sequencing Center for Infectious Disease"/>
            <person name="Wu L."/>
            <person name="Ma J."/>
        </authorList>
    </citation>
    <scope>NUCLEOTIDE SEQUENCE [LARGE SCALE GENOMIC DNA]</scope>
    <source>
        <strain evidence="2 3">JCM 15313</strain>
    </source>
</reference>
<evidence type="ECO:0000313" key="2">
    <source>
        <dbReference type="EMBL" id="GAA1992827.1"/>
    </source>
</evidence>